<organism evidence="2 3">
    <name type="scientific">Cryptosporidium canis</name>
    <dbReference type="NCBI Taxonomy" id="195482"/>
    <lineage>
        <taxon>Eukaryota</taxon>
        <taxon>Sar</taxon>
        <taxon>Alveolata</taxon>
        <taxon>Apicomplexa</taxon>
        <taxon>Conoidasida</taxon>
        <taxon>Coccidia</taxon>
        <taxon>Eucoccidiorida</taxon>
        <taxon>Eimeriorina</taxon>
        <taxon>Cryptosporidiidae</taxon>
        <taxon>Cryptosporidium</taxon>
    </lineage>
</organism>
<evidence type="ECO:0000313" key="3">
    <source>
        <dbReference type="Proteomes" id="UP001071777"/>
    </source>
</evidence>
<feature type="compositionally biased region" description="Basic and acidic residues" evidence="1">
    <location>
        <begin position="183"/>
        <end position="205"/>
    </location>
</feature>
<feature type="region of interest" description="Disordered" evidence="1">
    <location>
        <begin position="806"/>
        <end position="835"/>
    </location>
</feature>
<comment type="caution">
    <text evidence="2">The sequence shown here is derived from an EMBL/GenBank/DDBJ whole genome shotgun (WGS) entry which is preliminary data.</text>
</comment>
<evidence type="ECO:0000313" key="2">
    <source>
        <dbReference type="EMBL" id="KAJ1614960.1"/>
    </source>
</evidence>
<dbReference type="SUPFAM" id="SSF50978">
    <property type="entry name" value="WD40 repeat-like"/>
    <property type="match status" value="1"/>
</dbReference>
<sequence length="870" mass="96772">MPCILYRKENVRSGLIHPNGKMIALLVSSAVHTIELYRIDDPARPIKLLWSYQIRDRPSCMDWCNNAGSVCIGDARGSITIIDVDGHISSHNSIHSQYSEIRMVRSFTLGEGVISLKREGIFPRRLKELIPIEPYSLSTRSAGQSEIISLDELLSDFNLSHGDGDLCPDSQLGGSTGEWEGSVGRREGLSEDRRGASQGDSKEAPRLLPEYADLDEICLFLTVDSKDNMICSIGGHTPVWVYNLRDHGQGEGRVLRDVSVCGSQMFLSYSPESERTEEDFLVEIVDMKRFLDSFGLVFNTFGFLQYTRQLLSFLRGVFKQIHQVWTTGIKPFRQLLSNDKALQRSHMSVLLLSIITGTPVNMFHTGTLSPAELSINIDQLVMIGQNINDSMVYIENTISRTVDPAVHQIVIMWSILQRTELMEDQETSKVSEQIRMISEFNETLSSEVEQVKPIVHTFLHLISIAKTYKEGIKGVSSCHLSPPKIISSVNSNIIASTFGLSEDSYYTLRDFVESRRLCVDENLPRMDDESQMGHFFSEIEFRRVDKLLNEDTEGCSLACISGLGAAIDEIYKLAVRKVSQSLVQSVSSLKVRLDAEFFSARSISNSVHVSLDDLQNVIVKSIHPVKDEDGRYVISKICIRGDEFSSRIPSYESTNALSDPVGTSDYGEIQVEYCSKTFSPSTNKVSVSCATVCLPDQLHNHKIASAVWTSSNGLLVLIDNGSKSSILFEFNLDLIKLRHPLATENDEPLDPSLGSSLARNRLDLSFKVCCPNDEQGHAKTPDSVSLDATNLSNIFHRSQDISRIHRPPKFRNLSSSTSGSKDASSPTENGALPKEPYTNAEILDFHSTLNQKCFVVADCNAGRIAIGSLE</sequence>
<dbReference type="EMBL" id="JAPCXB010000012">
    <property type="protein sequence ID" value="KAJ1614960.1"/>
    <property type="molecule type" value="Genomic_DNA"/>
</dbReference>
<dbReference type="Proteomes" id="UP001071777">
    <property type="component" value="Unassembled WGS sequence"/>
</dbReference>
<feature type="compositionally biased region" description="Low complexity" evidence="1">
    <location>
        <begin position="814"/>
        <end position="825"/>
    </location>
</feature>
<feature type="region of interest" description="Disordered" evidence="1">
    <location>
        <begin position="170"/>
        <end position="205"/>
    </location>
</feature>
<accession>A0ABQ8PB67</accession>
<gene>
    <name evidence="2" type="ORF">OJ252_357</name>
</gene>
<keyword evidence="3" id="KW-1185">Reference proteome</keyword>
<protein>
    <recommendedName>
        <fullName evidence="4">Anaphase-promoting complex subunit 4</fullName>
    </recommendedName>
</protein>
<name>A0ABQ8PB67_9CRYT</name>
<reference evidence="2" key="1">
    <citation type="submission" date="2022-10" db="EMBL/GenBank/DDBJ databases">
        <title>Adaptive evolution leads to modifications in subtelomeric GC content in a zoonotic Cryptosporidium species.</title>
        <authorList>
            <person name="Li J."/>
            <person name="Feng Y."/>
            <person name="Xiao L."/>
        </authorList>
    </citation>
    <scope>NUCLEOTIDE SEQUENCE</scope>
    <source>
        <strain evidence="2">25894</strain>
    </source>
</reference>
<proteinExistence type="predicted"/>
<evidence type="ECO:0008006" key="4">
    <source>
        <dbReference type="Google" id="ProtNLM"/>
    </source>
</evidence>
<dbReference type="InterPro" id="IPR036322">
    <property type="entry name" value="WD40_repeat_dom_sf"/>
</dbReference>
<evidence type="ECO:0000256" key="1">
    <source>
        <dbReference type="SAM" id="MobiDB-lite"/>
    </source>
</evidence>